<comment type="subcellular location">
    <subcellularLocation>
        <location evidence="1">Mitochondrion</location>
    </subcellularLocation>
</comment>
<dbReference type="AlphaFoldDB" id="A0A2P5CLE4"/>
<comment type="similarity">
    <text evidence="2">Belongs to the PI3/PI4-kinase family. Type III PI4K subfamily.</text>
</comment>
<dbReference type="Pfam" id="PF08583">
    <property type="entry name" value="Cmc1"/>
    <property type="match status" value="1"/>
</dbReference>
<evidence type="ECO:0000256" key="3">
    <source>
        <dbReference type="ARBA" id="ARBA00007347"/>
    </source>
</evidence>
<dbReference type="GO" id="GO:0005739">
    <property type="term" value="C:mitochondrion"/>
    <property type="evidence" value="ECO:0007669"/>
    <property type="project" value="UniProtKB-SubCell"/>
</dbReference>
<evidence type="ECO:0000259" key="7">
    <source>
        <dbReference type="Pfam" id="PF19274"/>
    </source>
</evidence>
<dbReference type="PANTHER" id="PTHR22977:SF1">
    <property type="entry name" value="COX ASSEMBLY MITOCHONDRIAL PROTEIN 2 HOMOLOG"/>
    <property type="match status" value="1"/>
</dbReference>
<evidence type="ECO:0000256" key="2">
    <source>
        <dbReference type="ARBA" id="ARBA00006209"/>
    </source>
</evidence>
<name>A0A2P5CLE4_PARAD</name>
<feature type="domain" description="PI4-kinase N-terminal" evidence="7">
    <location>
        <begin position="159"/>
        <end position="223"/>
    </location>
</feature>
<sequence length="238" mass="27572">MCAQIIEQFQQCHLDHPIAKFFGECTDLKIKLDRCFRQEKALKRKENFEQSKKLKERLHALRKETTECTEDEADWSPEQFPSGHRLGMVTFNGTLQTSLRVYKNLLRLRTKGKSQICDYFSQTTASVVSNQFTTSPSSLRANICIEDDGNWCFHLDLEVSVRHGVHYFVLAELLDAWLWMIVAKLRPHLAPGELELLLKVDLVEQILAHRLWLGCIIDRFKVMSTIDSTSSIPFQEDV</sequence>
<keyword evidence="9" id="KW-1185">Reference proteome</keyword>
<dbReference type="InterPro" id="IPR045495">
    <property type="entry name" value="PI4K_N"/>
</dbReference>
<dbReference type="Pfam" id="PF19274">
    <property type="entry name" value="PI4K_N"/>
    <property type="match status" value="1"/>
</dbReference>
<evidence type="ECO:0000256" key="4">
    <source>
        <dbReference type="ARBA" id="ARBA00023128"/>
    </source>
</evidence>
<protein>
    <recommendedName>
        <fullName evidence="6">COX assembly mitochondrial protein 2 homolog</fullName>
    </recommendedName>
</protein>
<keyword evidence="4" id="KW-0496">Mitochondrion</keyword>
<proteinExistence type="inferred from homology"/>
<evidence type="ECO:0000313" key="8">
    <source>
        <dbReference type="EMBL" id="PON61849.1"/>
    </source>
</evidence>
<gene>
    <name evidence="8" type="ORF">PanWU01x14_142670</name>
</gene>
<evidence type="ECO:0000313" key="9">
    <source>
        <dbReference type="Proteomes" id="UP000237105"/>
    </source>
</evidence>
<evidence type="ECO:0000256" key="5">
    <source>
        <dbReference type="ARBA" id="ARBA00023157"/>
    </source>
</evidence>
<keyword evidence="5" id="KW-1015">Disulfide bond</keyword>
<evidence type="ECO:0000256" key="6">
    <source>
        <dbReference type="ARBA" id="ARBA00040975"/>
    </source>
</evidence>
<dbReference type="Proteomes" id="UP000237105">
    <property type="component" value="Unassembled WGS sequence"/>
</dbReference>
<reference evidence="9" key="1">
    <citation type="submission" date="2016-06" db="EMBL/GenBank/DDBJ databases">
        <title>Parallel loss of symbiosis genes in relatives of nitrogen-fixing non-legume Parasponia.</title>
        <authorList>
            <person name="Van Velzen R."/>
            <person name="Holmer R."/>
            <person name="Bu F."/>
            <person name="Rutten L."/>
            <person name="Van Zeijl A."/>
            <person name="Liu W."/>
            <person name="Santuari L."/>
            <person name="Cao Q."/>
            <person name="Sharma T."/>
            <person name="Shen D."/>
            <person name="Roswanjaya Y."/>
            <person name="Wardhani T."/>
            <person name="Kalhor M.S."/>
            <person name="Jansen J."/>
            <person name="Van den Hoogen J."/>
            <person name="Gungor B."/>
            <person name="Hartog M."/>
            <person name="Hontelez J."/>
            <person name="Verver J."/>
            <person name="Yang W.-C."/>
            <person name="Schijlen E."/>
            <person name="Repin R."/>
            <person name="Schilthuizen M."/>
            <person name="Schranz E."/>
            <person name="Heidstra R."/>
            <person name="Miyata K."/>
            <person name="Fedorova E."/>
            <person name="Kohlen W."/>
            <person name="Bisseling T."/>
            <person name="Smit S."/>
            <person name="Geurts R."/>
        </authorList>
    </citation>
    <scope>NUCLEOTIDE SEQUENCE [LARGE SCALE GENOMIC DNA]</scope>
    <source>
        <strain evidence="9">cv. WU1-14</strain>
    </source>
</reference>
<comment type="caution">
    <text evidence="8">The sequence shown here is derived from an EMBL/GenBank/DDBJ whole genome shotgun (WGS) entry which is preliminary data.</text>
</comment>
<organism evidence="8 9">
    <name type="scientific">Parasponia andersonii</name>
    <name type="common">Sponia andersonii</name>
    <dbReference type="NCBI Taxonomy" id="3476"/>
    <lineage>
        <taxon>Eukaryota</taxon>
        <taxon>Viridiplantae</taxon>
        <taxon>Streptophyta</taxon>
        <taxon>Embryophyta</taxon>
        <taxon>Tracheophyta</taxon>
        <taxon>Spermatophyta</taxon>
        <taxon>Magnoliopsida</taxon>
        <taxon>eudicotyledons</taxon>
        <taxon>Gunneridae</taxon>
        <taxon>Pentapetalae</taxon>
        <taxon>rosids</taxon>
        <taxon>fabids</taxon>
        <taxon>Rosales</taxon>
        <taxon>Cannabaceae</taxon>
        <taxon>Parasponia</taxon>
    </lineage>
</organism>
<dbReference type="PANTHER" id="PTHR22977">
    <property type="entry name" value="COX ASSEMBLY MITOCHONDRIAL PROTEIN"/>
    <property type="match status" value="1"/>
</dbReference>
<evidence type="ECO:0000256" key="1">
    <source>
        <dbReference type="ARBA" id="ARBA00004173"/>
    </source>
</evidence>
<dbReference type="OrthoDB" id="532630at2759"/>
<comment type="similarity">
    <text evidence="3">Belongs to the CMC family.</text>
</comment>
<accession>A0A2P5CLE4</accession>
<dbReference type="InterPro" id="IPR013892">
    <property type="entry name" value="Cyt_c_biogenesis_Cmc1-like"/>
</dbReference>
<dbReference type="EMBL" id="JXTB01000118">
    <property type="protein sequence ID" value="PON61849.1"/>
    <property type="molecule type" value="Genomic_DNA"/>
</dbReference>